<evidence type="ECO:0000256" key="2">
    <source>
        <dbReference type="PIRSR" id="PIRSR617939-1"/>
    </source>
</evidence>
<gene>
    <name evidence="4" type="ordered locus">Cycma_0609</name>
</gene>
<dbReference type="PANTHER" id="PTHR12935:SF0">
    <property type="entry name" value="GAMMA-GLUTAMYLCYCLOTRANSFERASE"/>
    <property type="match status" value="1"/>
</dbReference>
<dbReference type="InterPro" id="IPR017939">
    <property type="entry name" value="G-Glutamylcylcotransferase"/>
</dbReference>
<dbReference type="SUPFAM" id="SSF110857">
    <property type="entry name" value="Gamma-glutamyl cyclotransferase-like"/>
    <property type="match status" value="1"/>
</dbReference>
<evidence type="ECO:0000313" key="5">
    <source>
        <dbReference type="Proteomes" id="UP000001635"/>
    </source>
</evidence>
<evidence type="ECO:0000313" key="4">
    <source>
        <dbReference type="EMBL" id="AEL24384.1"/>
    </source>
</evidence>
<organism evidence="4 5">
    <name type="scientific">Cyclobacterium marinum (strain ATCC 25205 / DSM 745 / LMG 13164 / NCIMB 1802)</name>
    <name type="common">Flectobacillus marinus</name>
    <dbReference type="NCBI Taxonomy" id="880070"/>
    <lineage>
        <taxon>Bacteria</taxon>
        <taxon>Pseudomonadati</taxon>
        <taxon>Bacteroidota</taxon>
        <taxon>Cytophagia</taxon>
        <taxon>Cytophagales</taxon>
        <taxon>Cyclobacteriaceae</taxon>
        <taxon>Cyclobacterium</taxon>
    </lineage>
</organism>
<dbReference type="GO" id="GO:0003839">
    <property type="term" value="F:gamma-glutamylcyclotransferase activity"/>
    <property type="evidence" value="ECO:0007669"/>
    <property type="project" value="InterPro"/>
</dbReference>
<protein>
    <submittedName>
        <fullName evidence="4">AIG2 family protein</fullName>
    </submittedName>
</protein>
<dbReference type="STRING" id="880070.Cycma_0609"/>
<dbReference type="InterPro" id="IPR036568">
    <property type="entry name" value="GGCT-like_sf"/>
</dbReference>
<dbReference type="HOGENOM" id="CLU_048475_6_0_10"/>
<dbReference type="InterPro" id="IPR013024">
    <property type="entry name" value="GGCT-like"/>
</dbReference>
<keyword evidence="1" id="KW-0456">Lyase</keyword>
<keyword evidence="5" id="KW-1185">Reference proteome</keyword>
<dbReference type="AlphaFoldDB" id="G0IZB1"/>
<dbReference type="KEGG" id="cmr:Cycma_0609"/>
<dbReference type="EMBL" id="CP002955">
    <property type="protein sequence ID" value="AEL24384.1"/>
    <property type="molecule type" value="Genomic_DNA"/>
</dbReference>
<dbReference type="PANTHER" id="PTHR12935">
    <property type="entry name" value="GAMMA-GLUTAMYLCYCLOTRANSFERASE"/>
    <property type="match status" value="1"/>
</dbReference>
<accession>G0IZB1</accession>
<evidence type="ECO:0000256" key="1">
    <source>
        <dbReference type="ARBA" id="ARBA00023239"/>
    </source>
</evidence>
<sequence>MKNNYVLYFAFGSNMLETRMLKRCPSALLIDSIAKLEDYQLVFNRQGDYEDGGVASIEQKAGAVVYGLLYAMIVPDIENLDKIESPNDDAYNREVVTVSTLSNQNVDCFTYIASPKGSFLPTKKYLDWIIEGATIAGLPASYIKKLRNIKSI</sequence>
<feature type="binding site" evidence="3">
    <location>
        <position position="125"/>
    </location>
    <ligand>
        <name>substrate</name>
    </ligand>
</feature>
<dbReference type="eggNOG" id="COG3703">
    <property type="taxonomic scope" value="Bacteria"/>
</dbReference>
<dbReference type="Pfam" id="PF13772">
    <property type="entry name" value="AIG2_2"/>
    <property type="match status" value="1"/>
</dbReference>
<dbReference type="OrthoDB" id="141582at2"/>
<proteinExistence type="predicted"/>
<dbReference type="RefSeq" id="WP_014018682.1">
    <property type="nucleotide sequence ID" value="NC_015914.1"/>
</dbReference>
<dbReference type="Proteomes" id="UP000001635">
    <property type="component" value="Chromosome"/>
</dbReference>
<dbReference type="CDD" id="cd06661">
    <property type="entry name" value="GGCT_like"/>
    <property type="match status" value="1"/>
</dbReference>
<feature type="binding site" evidence="3">
    <location>
        <begin position="8"/>
        <end position="13"/>
    </location>
    <ligand>
        <name>substrate</name>
    </ligand>
</feature>
<feature type="active site" description="Proton acceptor" evidence="2">
    <location>
        <position position="84"/>
    </location>
</feature>
<evidence type="ECO:0000256" key="3">
    <source>
        <dbReference type="PIRSR" id="PIRSR617939-2"/>
    </source>
</evidence>
<name>G0IZB1_CYCMS</name>
<reference evidence="5" key="1">
    <citation type="submission" date="2011-07" db="EMBL/GenBank/DDBJ databases">
        <title>The complete genome of Cyclobacterium marinum DSM 745.</title>
        <authorList>
            <person name="Lucas S."/>
            <person name="Han J."/>
            <person name="Lapidus A."/>
            <person name="Bruce D."/>
            <person name="Goodwin L."/>
            <person name="Pitluck S."/>
            <person name="Peters L."/>
            <person name="Kyrpides N."/>
            <person name="Mavromatis K."/>
            <person name="Ivanova N."/>
            <person name="Ovchinnikova G."/>
            <person name="Chertkov O."/>
            <person name="Detter J.C."/>
            <person name="Tapia R."/>
            <person name="Han C."/>
            <person name="Land M."/>
            <person name="Hauser L."/>
            <person name="Markowitz V."/>
            <person name="Cheng J.-F."/>
            <person name="Hugenholtz P."/>
            <person name="Woyke T."/>
            <person name="Wu D."/>
            <person name="Tindall B."/>
            <person name="Schuetze A."/>
            <person name="Brambilla E."/>
            <person name="Klenk H.-P."/>
            <person name="Eisen J.A."/>
        </authorList>
    </citation>
    <scope>NUCLEOTIDE SEQUENCE [LARGE SCALE GENOMIC DNA]</scope>
    <source>
        <strain evidence="5">ATCC 25205 / DSM 745 / LMG 13164 / NCIMB 1802</strain>
    </source>
</reference>
<dbReference type="Gene3D" id="3.10.490.10">
    <property type="entry name" value="Gamma-glutamyl cyclotransferase-like"/>
    <property type="match status" value="1"/>
</dbReference>